<dbReference type="Gene3D" id="3.40.190.150">
    <property type="entry name" value="Bordetella uptake gene, domain 1"/>
    <property type="match status" value="1"/>
</dbReference>
<sequence>MTTSRRMVLVAAAVLAAPRLAHAYPDRSIRLIVPFAPGGGTDTTARIVAQGLTERLGQSVVVENRPGAGGAIGMAAAAQAPADGYTLVMGHVATHVVNMAVHRNPGYDTARDFVALGITSTAANIAVVNPRRQPGINTAQDLVAACRAKPGELSYGSAGVGSPAHITTALFLRTAGVEAQHVPYRGGAPATTDLVAGNLDFMFSGASDCIPHIRAGRLRGVASASAKRLSGAPEIPTIAESGWPDFSFEIWHVISARAGTPAPVLDRLRTETAAVLNNPTVIERITAMGVDATPTTGAAAQARVDRELALWVPMIRAAGITAE</sequence>
<dbReference type="AlphaFoldDB" id="A0A317FDG2"/>
<dbReference type="RefSeq" id="WP_109871964.1">
    <property type="nucleotide sequence ID" value="NZ_QGNA01000004.1"/>
</dbReference>
<dbReference type="PIRSF" id="PIRSF017082">
    <property type="entry name" value="YflP"/>
    <property type="match status" value="1"/>
</dbReference>
<dbReference type="PANTHER" id="PTHR42928:SF5">
    <property type="entry name" value="BLR1237 PROTEIN"/>
    <property type="match status" value="1"/>
</dbReference>
<organism evidence="3 4">
    <name type="scientific">Falsiroseomonas bella</name>
    <dbReference type="NCBI Taxonomy" id="2184016"/>
    <lineage>
        <taxon>Bacteria</taxon>
        <taxon>Pseudomonadati</taxon>
        <taxon>Pseudomonadota</taxon>
        <taxon>Alphaproteobacteria</taxon>
        <taxon>Acetobacterales</taxon>
        <taxon>Roseomonadaceae</taxon>
        <taxon>Falsiroseomonas</taxon>
    </lineage>
</organism>
<gene>
    <name evidence="3" type="ORF">DFH01_18555</name>
</gene>
<feature type="chain" id="PRO_5016466436" description="Tripartite tricarboxylate transporter substrate binding protein" evidence="2">
    <location>
        <begin position="24"/>
        <end position="323"/>
    </location>
</feature>
<evidence type="ECO:0000313" key="4">
    <source>
        <dbReference type="Proteomes" id="UP000245765"/>
    </source>
</evidence>
<keyword evidence="4" id="KW-1185">Reference proteome</keyword>
<dbReference type="EMBL" id="QGNA01000004">
    <property type="protein sequence ID" value="PWS35598.1"/>
    <property type="molecule type" value="Genomic_DNA"/>
</dbReference>
<dbReference type="OrthoDB" id="7246209at2"/>
<evidence type="ECO:0008006" key="5">
    <source>
        <dbReference type="Google" id="ProtNLM"/>
    </source>
</evidence>
<dbReference type="InterPro" id="IPR005064">
    <property type="entry name" value="BUG"/>
</dbReference>
<evidence type="ECO:0000256" key="2">
    <source>
        <dbReference type="SAM" id="SignalP"/>
    </source>
</evidence>
<proteinExistence type="inferred from homology"/>
<dbReference type="PANTHER" id="PTHR42928">
    <property type="entry name" value="TRICARBOXYLATE-BINDING PROTEIN"/>
    <property type="match status" value="1"/>
</dbReference>
<reference evidence="4" key="1">
    <citation type="submission" date="2018-05" db="EMBL/GenBank/DDBJ databases">
        <authorList>
            <person name="Du Z."/>
            <person name="Wang X."/>
        </authorList>
    </citation>
    <scope>NUCLEOTIDE SEQUENCE [LARGE SCALE GENOMIC DNA]</scope>
    <source>
        <strain evidence="4">CQN31</strain>
    </source>
</reference>
<feature type="signal peptide" evidence="2">
    <location>
        <begin position="1"/>
        <end position="23"/>
    </location>
</feature>
<comment type="similarity">
    <text evidence="1">Belongs to the UPF0065 (bug) family.</text>
</comment>
<accession>A0A317FDG2</accession>
<dbReference type="Gene3D" id="3.40.190.10">
    <property type="entry name" value="Periplasmic binding protein-like II"/>
    <property type="match status" value="1"/>
</dbReference>
<dbReference type="Pfam" id="PF03401">
    <property type="entry name" value="TctC"/>
    <property type="match status" value="1"/>
</dbReference>
<dbReference type="InterPro" id="IPR042100">
    <property type="entry name" value="Bug_dom1"/>
</dbReference>
<keyword evidence="2" id="KW-0732">Signal</keyword>
<evidence type="ECO:0000256" key="1">
    <source>
        <dbReference type="ARBA" id="ARBA00006987"/>
    </source>
</evidence>
<evidence type="ECO:0000313" key="3">
    <source>
        <dbReference type="EMBL" id="PWS35598.1"/>
    </source>
</evidence>
<comment type="caution">
    <text evidence="3">The sequence shown here is derived from an EMBL/GenBank/DDBJ whole genome shotgun (WGS) entry which is preliminary data.</text>
</comment>
<dbReference type="Proteomes" id="UP000245765">
    <property type="component" value="Unassembled WGS sequence"/>
</dbReference>
<dbReference type="SUPFAM" id="SSF53850">
    <property type="entry name" value="Periplasmic binding protein-like II"/>
    <property type="match status" value="1"/>
</dbReference>
<name>A0A317FDG2_9PROT</name>
<protein>
    <recommendedName>
        <fullName evidence="5">Tripartite tricarboxylate transporter substrate binding protein</fullName>
    </recommendedName>
</protein>